<sequence>MPEGTILNWPWYRRLISKLGTFYAAKALRLEYRDLTSGYRVLNRNFLRSINLTDISTKGYGFQIEIAFQAFVNGFSIQEVPITFVEREHGRSKMTLGIALEAFKFVSVLGIRRWVMGVIRR</sequence>
<dbReference type="GO" id="GO:0004582">
    <property type="term" value="F:dolichyl-phosphate beta-D-mannosyltransferase activity"/>
    <property type="evidence" value="ECO:0007669"/>
    <property type="project" value="InterPro"/>
</dbReference>
<evidence type="ECO:0000256" key="2">
    <source>
        <dbReference type="ARBA" id="ARBA00022679"/>
    </source>
</evidence>
<evidence type="ECO:0000313" key="3">
    <source>
        <dbReference type="EMBL" id="CAB4755996.1"/>
    </source>
</evidence>
<dbReference type="EMBL" id="CAEZZJ010000043">
    <property type="protein sequence ID" value="CAB4755996.1"/>
    <property type="molecule type" value="Genomic_DNA"/>
</dbReference>
<dbReference type="SUPFAM" id="SSF53448">
    <property type="entry name" value="Nucleotide-diphospho-sugar transferases"/>
    <property type="match status" value="1"/>
</dbReference>
<dbReference type="GO" id="GO:0016020">
    <property type="term" value="C:membrane"/>
    <property type="evidence" value="ECO:0007669"/>
    <property type="project" value="GOC"/>
</dbReference>
<gene>
    <name evidence="3" type="ORF">UFOPK2852_00506</name>
</gene>
<reference evidence="3" key="1">
    <citation type="submission" date="2020-05" db="EMBL/GenBank/DDBJ databases">
        <authorList>
            <person name="Chiriac C."/>
            <person name="Salcher M."/>
            <person name="Ghai R."/>
            <person name="Kavagutti S V."/>
        </authorList>
    </citation>
    <scope>NUCLEOTIDE SEQUENCE</scope>
</reference>
<dbReference type="PANTHER" id="PTHR43398:SF1">
    <property type="entry name" value="DOLICHOL-PHOSPHATE MANNOSYLTRANSFERASE SUBUNIT 1"/>
    <property type="match status" value="1"/>
</dbReference>
<dbReference type="PANTHER" id="PTHR43398">
    <property type="entry name" value="DOLICHOL-PHOSPHATE MANNOSYLTRANSFERASE SUBUNIT 1"/>
    <property type="match status" value="1"/>
</dbReference>
<keyword evidence="1" id="KW-0328">Glycosyltransferase</keyword>
<dbReference type="GO" id="GO:0009247">
    <property type="term" value="P:glycolipid biosynthetic process"/>
    <property type="evidence" value="ECO:0007669"/>
    <property type="project" value="TreeGrafter"/>
</dbReference>
<keyword evidence="2" id="KW-0808">Transferase</keyword>
<dbReference type="InterPro" id="IPR029044">
    <property type="entry name" value="Nucleotide-diphossugar_trans"/>
</dbReference>
<protein>
    <submittedName>
        <fullName evidence="3">Unannotated protein</fullName>
    </submittedName>
</protein>
<accession>A0A6J6U8Q3</accession>
<dbReference type="InterPro" id="IPR039528">
    <property type="entry name" value="DPM1-like"/>
</dbReference>
<name>A0A6J6U8Q3_9ZZZZ</name>
<dbReference type="Gene3D" id="3.90.550.10">
    <property type="entry name" value="Spore Coat Polysaccharide Biosynthesis Protein SpsA, Chain A"/>
    <property type="match status" value="1"/>
</dbReference>
<organism evidence="3">
    <name type="scientific">freshwater metagenome</name>
    <dbReference type="NCBI Taxonomy" id="449393"/>
    <lineage>
        <taxon>unclassified sequences</taxon>
        <taxon>metagenomes</taxon>
        <taxon>ecological metagenomes</taxon>
    </lineage>
</organism>
<proteinExistence type="predicted"/>
<evidence type="ECO:0000256" key="1">
    <source>
        <dbReference type="ARBA" id="ARBA00022676"/>
    </source>
</evidence>
<dbReference type="AlphaFoldDB" id="A0A6J6U8Q3"/>